<dbReference type="CDD" id="cd01949">
    <property type="entry name" value="GGDEF"/>
    <property type="match status" value="1"/>
</dbReference>
<comment type="caution">
    <text evidence="7">The sequence shown here is derived from an EMBL/GenBank/DDBJ whole genome shotgun (WGS) entry which is preliminary data.</text>
</comment>
<proteinExistence type="predicted"/>
<dbReference type="Proteomes" id="UP000242133">
    <property type="component" value="Unassembled WGS sequence"/>
</dbReference>
<evidence type="ECO:0000256" key="2">
    <source>
        <dbReference type="ARBA" id="ARBA00012528"/>
    </source>
</evidence>
<dbReference type="GO" id="GO:0043709">
    <property type="term" value="P:cell adhesion involved in single-species biofilm formation"/>
    <property type="evidence" value="ECO:0007669"/>
    <property type="project" value="TreeGrafter"/>
</dbReference>
<dbReference type="EMBL" id="PYGI01000023">
    <property type="protein sequence ID" value="PSL11714.1"/>
    <property type="molecule type" value="Genomic_DNA"/>
</dbReference>
<dbReference type="PROSITE" id="PS50885">
    <property type="entry name" value="HAMP"/>
    <property type="match status" value="1"/>
</dbReference>
<gene>
    <name evidence="7" type="ORF">CLV44_12332</name>
</gene>
<name>A0A2P8EQJ3_9GAMM</name>
<evidence type="ECO:0000256" key="4">
    <source>
        <dbReference type="SAM" id="Phobius"/>
    </source>
</evidence>
<dbReference type="GO" id="GO:0052621">
    <property type="term" value="F:diguanylate cyclase activity"/>
    <property type="evidence" value="ECO:0007669"/>
    <property type="project" value="UniProtKB-EC"/>
</dbReference>
<comment type="catalytic activity">
    <reaction evidence="3">
        <text>2 GTP = 3',3'-c-di-GMP + 2 diphosphate</text>
        <dbReference type="Rhea" id="RHEA:24898"/>
        <dbReference type="ChEBI" id="CHEBI:33019"/>
        <dbReference type="ChEBI" id="CHEBI:37565"/>
        <dbReference type="ChEBI" id="CHEBI:58805"/>
        <dbReference type="EC" id="2.7.7.65"/>
    </reaction>
</comment>
<dbReference type="SUPFAM" id="SSF158472">
    <property type="entry name" value="HAMP domain-like"/>
    <property type="match status" value="1"/>
</dbReference>
<dbReference type="InterPro" id="IPR029787">
    <property type="entry name" value="Nucleotide_cyclase"/>
</dbReference>
<comment type="cofactor">
    <cofactor evidence="1">
        <name>Mg(2+)</name>
        <dbReference type="ChEBI" id="CHEBI:18420"/>
    </cofactor>
</comment>
<dbReference type="InterPro" id="IPR003660">
    <property type="entry name" value="HAMP_dom"/>
</dbReference>
<dbReference type="GO" id="GO:1902201">
    <property type="term" value="P:negative regulation of bacterial-type flagellum-dependent cell motility"/>
    <property type="evidence" value="ECO:0007669"/>
    <property type="project" value="TreeGrafter"/>
</dbReference>
<evidence type="ECO:0000256" key="3">
    <source>
        <dbReference type="ARBA" id="ARBA00034247"/>
    </source>
</evidence>
<dbReference type="Gene3D" id="6.10.340.10">
    <property type="match status" value="1"/>
</dbReference>
<dbReference type="AlphaFoldDB" id="A0A2P8EQJ3"/>
<dbReference type="SUPFAM" id="SSF55073">
    <property type="entry name" value="Nucleotide cyclase"/>
    <property type="match status" value="1"/>
</dbReference>
<accession>A0A2P8EQJ3</accession>
<reference evidence="7 8" key="1">
    <citation type="submission" date="2018-03" db="EMBL/GenBank/DDBJ databases">
        <title>Genomic Encyclopedia of Archaeal and Bacterial Type Strains, Phase II (KMG-II): from individual species to whole genera.</title>
        <authorList>
            <person name="Goeker M."/>
        </authorList>
    </citation>
    <scope>NUCLEOTIDE SEQUENCE [LARGE SCALE GENOMIC DNA]</scope>
    <source>
        <strain evidence="7 8">DSM 17586</strain>
    </source>
</reference>
<dbReference type="FunFam" id="3.30.70.270:FF:000001">
    <property type="entry name" value="Diguanylate cyclase domain protein"/>
    <property type="match status" value="1"/>
</dbReference>
<dbReference type="RefSeq" id="WP_106592929.1">
    <property type="nucleotide sequence ID" value="NZ_PYGI01000023.1"/>
</dbReference>
<evidence type="ECO:0000259" key="5">
    <source>
        <dbReference type="PROSITE" id="PS50885"/>
    </source>
</evidence>
<protein>
    <recommendedName>
        <fullName evidence="2">diguanylate cyclase</fullName>
        <ecNumber evidence="2">2.7.7.65</ecNumber>
    </recommendedName>
</protein>
<evidence type="ECO:0000256" key="1">
    <source>
        <dbReference type="ARBA" id="ARBA00001946"/>
    </source>
</evidence>
<dbReference type="PANTHER" id="PTHR45138:SF9">
    <property type="entry name" value="DIGUANYLATE CYCLASE DGCM-RELATED"/>
    <property type="match status" value="1"/>
</dbReference>
<dbReference type="Gene3D" id="3.30.70.270">
    <property type="match status" value="1"/>
</dbReference>
<dbReference type="NCBIfam" id="TIGR00254">
    <property type="entry name" value="GGDEF"/>
    <property type="match status" value="1"/>
</dbReference>
<dbReference type="PROSITE" id="PS50887">
    <property type="entry name" value="GGDEF"/>
    <property type="match status" value="1"/>
</dbReference>
<keyword evidence="4" id="KW-0812">Transmembrane</keyword>
<feature type="domain" description="HAMP" evidence="5">
    <location>
        <begin position="165"/>
        <end position="217"/>
    </location>
</feature>
<organism evidence="7 8">
    <name type="scientific">Marinobacterium halophilum</name>
    <dbReference type="NCBI Taxonomy" id="267374"/>
    <lineage>
        <taxon>Bacteria</taxon>
        <taxon>Pseudomonadati</taxon>
        <taxon>Pseudomonadota</taxon>
        <taxon>Gammaproteobacteria</taxon>
        <taxon>Oceanospirillales</taxon>
        <taxon>Oceanospirillaceae</taxon>
        <taxon>Marinobacterium</taxon>
    </lineage>
</organism>
<dbReference type="PANTHER" id="PTHR45138">
    <property type="entry name" value="REGULATORY COMPONENTS OF SENSORY TRANSDUCTION SYSTEM"/>
    <property type="match status" value="1"/>
</dbReference>
<dbReference type="CDD" id="cd06225">
    <property type="entry name" value="HAMP"/>
    <property type="match status" value="1"/>
</dbReference>
<feature type="domain" description="GGDEF" evidence="6">
    <location>
        <begin position="275"/>
        <end position="408"/>
    </location>
</feature>
<dbReference type="GO" id="GO:0005886">
    <property type="term" value="C:plasma membrane"/>
    <property type="evidence" value="ECO:0007669"/>
    <property type="project" value="TreeGrafter"/>
</dbReference>
<feature type="transmembrane region" description="Helical" evidence="4">
    <location>
        <begin position="7"/>
        <end position="27"/>
    </location>
</feature>
<dbReference type="SMART" id="SM00267">
    <property type="entry name" value="GGDEF"/>
    <property type="match status" value="1"/>
</dbReference>
<dbReference type="Pfam" id="PF00990">
    <property type="entry name" value="GGDEF"/>
    <property type="match status" value="1"/>
</dbReference>
<dbReference type="EC" id="2.7.7.65" evidence="2"/>
<keyword evidence="4" id="KW-0472">Membrane</keyword>
<evidence type="ECO:0000313" key="7">
    <source>
        <dbReference type="EMBL" id="PSL11714.1"/>
    </source>
</evidence>
<dbReference type="SMART" id="SM00304">
    <property type="entry name" value="HAMP"/>
    <property type="match status" value="1"/>
</dbReference>
<dbReference type="GO" id="GO:0007165">
    <property type="term" value="P:signal transduction"/>
    <property type="evidence" value="ECO:0007669"/>
    <property type="project" value="InterPro"/>
</dbReference>
<evidence type="ECO:0000259" key="6">
    <source>
        <dbReference type="PROSITE" id="PS50887"/>
    </source>
</evidence>
<dbReference type="InterPro" id="IPR043128">
    <property type="entry name" value="Rev_trsase/Diguanyl_cyclase"/>
</dbReference>
<dbReference type="Pfam" id="PF00672">
    <property type="entry name" value="HAMP"/>
    <property type="match status" value="1"/>
</dbReference>
<evidence type="ECO:0000313" key="8">
    <source>
        <dbReference type="Proteomes" id="UP000242133"/>
    </source>
</evidence>
<dbReference type="InterPro" id="IPR000160">
    <property type="entry name" value="GGDEF_dom"/>
</dbReference>
<keyword evidence="8" id="KW-1185">Reference proteome</keyword>
<dbReference type="OrthoDB" id="8416215at2"/>
<dbReference type="InterPro" id="IPR050469">
    <property type="entry name" value="Diguanylate_Cyclase"/>
</dbReference>
<sequence>MGLRTKFTLLLVVLACSFMAYIHYLVIPPVGERALGIAESGHRAHLQLTAEAITPSLLESDLAKVYELLNAIRYDNPSWRQVELYSPGGARLYPLAEHVDFTDDIPILILEAPVGFLKPPIANLVVSVDMSSSIGIAQELEASLLLALGLLLLVLLVVVWCEVEWLIRRPLAQMVLAARKLIKGDFHAALPLRNSDEIGELAGAFADMRAVMERHHIDVAAELEQQRAHARLLQLEKLRAEFDATHDVLTGLLNRRELERQVSIALDQVQADPSKRYALLFIDLDHFKAVNDSCGHLAGDQLLCEITSVMRRRIREQDVFARMGGDEFAILLPRCDVKAGARIAHDVCWSVFQYCFEYDQQIFRIGSSIGLTELTANSMGVEQVIVEADAACYKAKRKGRNRVELADHLECAGIAPIGKD</sequence>
<keyword evidence="4" id="KW-1133">Transmembrane helix</keyword>